<proteinExistence type="predicted"/>
<dbReference type="EnsemblPlants" id="TuG1812G0700003620.01.T01">
    <property type="protein sequence ID" value="TuG1812G0700003620.01.T01.cds256152"/>
    <property type="gene ID" value="TuG1812G0700003620.01"/>
</dbReference>
<dbReference type="Proteomes" id="UP000015106">
    <property type="component" value="Chromosome 7"/>
</dbReference>
<keyword evidence="3" id="KW-1185">Reference proteome</keyword>
<dbReference type="AntiFam" id="ANF00072">
    <property type="entry name" value="Shadow ORF (opposite TypA)"/>
</dbReference>
<sequence>MSEKRREMDLVSVPGTVGSCRLDGDALLALEVHGVHLCADAVAATHLVDLVDPAGVVQDPLRQRRLPGVDVRGDTDVPHPIHGLAPPRQLLVVSPRPQSRRRGHRPAGRRRCGRGRGRGGVGEGLEEEGEWAEGG</sequence>
<feature type="region of interest" description="Disordered" evidence="1">
    <location>
        <begin position="94"/>
        <end position="135"/>
    </location>
</feature>
<evidence type="ECO:0000313" key="3">
    <source>
        <dbReference type="Proteomes" id="UP000015106"/>
    </source>
</evidence>
<organism evidence="2 3">
    <name type="scientific">Triticum urartu</name>
    <name type="common">Red wild einkorn</name>
    <name type="synonym">Crithodium urartu</name>
    <dbReference type="NCBI Taxonomy" id="4572"/>
    <lineage>
        <taxon>Eukaryota</taxon>
        <taxon>Viridiplantae</taxon>
        <taxon>Streptophyta</taxon>
        <taxon>Embryophyta</taxon>
        <taxon>Tracheophyta</taxon>
        <taxon>Spermatophyta</taxon>
        <taxon>Magnoliopsida</taxon>
        <taxon>Liliopsida</taxon>
        <taxon>Poales</taxon>
        <taxon>Poaceae</taxon>
        <taxon>BOP clade</taxon>
        <taxon>Pooideae</taxon>
        <taxon>Triticodae</taxon>
        <taxon>Triticeae</taxon>
        <taxon>Triticinae</taxon>
        <taxon>Triticum</taxon>
    </lineage>
</organism>
<protein>
    <submittedName>
        <fullName evidence="2">Uncharacterized protein</fullName>
    </submittedName>
</protein>
<reference evidence="2" key="2">
    <citation type="submission" date="2018-03" db="EMBL/GenBank/DDBJ databases">
        <title>The Triticum urartu genome reveals the dynamic nature of wheat genome evolution.</title>
        <authorList>
            <person name="Ling H."/>
            <person name="Ma B."/>
            <person name="Shi X."/>
            <person name="Liu H."/>
            <person name="Dong L."/>
            <person name="Sun H."/>
            <person name="Cao Y."/>
            <person name="Gao Q."/>
            <person name="Zheng S."/>
            <person name="Li Y."/>
            <person name="Yu Y."/>
            <person name="Du H."/>
            <person name="Qi M."/>
            <person name="Li Y."/>
            <person name="Yu H."/>
            <person name="Cui Y."/>
            <person name="Wang N."/>
            <person name="Chen C."/>
            <person name="Wu H."/>
            <person name="Zhao Y."/>
            <person name="Zhang J."/>
            <person name="Li Y."/>
            <person name="Zhou W."/>
            <person name="Zhang B."/>
            <person name="Hu W."/>
            <person name="Eijk M."/>
            <person name="Tang J."/>
            <person name="Witsenboer H."/>
            <person name="Zhao S."/>
            <person name="Li Z."/>
            <person name="Zhang A."/>
            <person name="Wang D."/>
            <person name="Liang C."/>
        </authorList>
    </citation>
    <scope>NUCLEOTIDE SEQUENCE [LARGE SCALE GENOMIC DNA]</scope>
    <source>
        <strain evidence="2">cv. G1812</strain>
    </source>
</reference>
<dbReference type="AlphaFoldDB" id="A0A8R7V4C8"/>
<dbReference type="Gramene" id="TuG1812G0700003620.01.T01">
    <property type="protein sequence ID" value="TuG1812G0700003620.01.T01.cds256152"/>
    <property type="gene ID" value="TuG1812G0700003620.01"/>
</dbReference>
<evidence type="ECO:0000313" key="2">
    <source>
        <dbReference type="EnsemblPlants" id="TuG1812G0700003620.01.T01.cds256152"/>
    </source>
</evidence>
<evidence type="ECO:0000256" key="1">
    <source>
        <dbReference type="SAM" id="MobiDB-lite"/>
    </source>
</evidence>
<name>A0A8R7V4C8_TRIUA</name>
<feature type="compositionally biased region" description="Basic residues" evidence="1">
    <location>
        <begin position="98"/>
        <end position="117"/>
    </location>
</feature>
<accession>A0A8R7V4C8</accession>
<dbReference type="PROSITE" id="PS51257">
    <property type="entry name" value="PROKAR_LIPOPROTEIN"/>
    <property type="match status" value="1"/>
</dbReference>
<reference evidence="3" key="1">
    <citation type="journal article" date="2013" name="Nature">
        <title>Draft genome of the wheat A-genome progenitor Triticum urartu.</title>
        <authorList>
            <person name="Ling H.Q."/>
            <person name="Zhao S."/>
            <person name="Liu D."/>
            <person name="Wang J."/>
            <person name="Sun H."/>
            <person name="Zhang C."/>
            <person name="Fan H."/>
            <person name="Li D."/>
            <person name="Dong L."/>
            <person name="Tao Y."/>
            <person name="Gao C."/>
            <person name="Wu H."/>
            <person name="Li Y."/>
            <person name="Cui Y."/>
            <person name="Guo X."/>
            <person name="Zheng S."/>
            <person name="Wang B."/>
            <person name="Yu K."/>
            <person name="Liang Q."/>
            <person name="Yang W."/>
            <person name="Lou X."/>
            <person name="Chen J."/>
            <person name="Feng M."/>
            <person name="Jian J."/>
            <person name="Zhang X."/>
            <person name="Luo G."/>
            <person name="Jiang Y."/>
            <person name="Liu J."/>
            <person name="Wang Z."/>
            <person name="Sha Y."/>
            <person name="Zhang B."/>
            <person name="Wu H."/>
            <person name="Tang D."/>
            <person name="Shen Q."/>
            <person name="Xue P."/>
            <person name="Zou S."/>
            <person name="Wang X."/>
            <person name="Liu X."/>
            <person name="Wang F."/>
            <person name="Yang Y."/>
            <person name="An X."/>
            <person name="Dong Z."/>
            <person name="Zhang K."/>
            <person name="Zhang X."/>
            <person name="Luo M.C."/>
            <person name="Dvorak J."/>
            <person name="Tong Y."/>
            <person name="Wang J."/>
            <person name="Yang H."/>
            <person name="Li Z."/>
            <person name="Wang D."/>
            <person name="Zhang A."/>
            <person name="Wang J."/>
        </authorList>
    </citation>
    <scope>NUCLEOTIDE SEQUENCE</scope>
    <source>
        <strain evidence="3">cv. G1812</strain>
    </source>
</reference>
<reference evidence="2" key="3">
    <citation type="submission" date="2022-06" db="UniProtKB">
        <authorList>
            <consortium name="EnsemblPlants"/>
        </authorList>
    </citation>
    <scope>IDENTIFICATION</scope>
</reference>
<feature type="compositionally biased region" description="Acidic residues" evidence="1">
    <location>
        <begin position="124"/>
        <end position="135"/>
    </location>
</feature>